<dbReference type="PANTHER" id="PTHR35249">
    <property type="entry name" value="DYNEIN REGULATORY COMPLEX SUBUNIT 7"/>
    <property type="match status" value="1"/>
</dbReference>
<dbReference type="Pfam" id="PF24671">
    <property type="entry name" value="DRC7_C"/>
    <property type="match status" value="1"/>
</dbReference>
<accession>A0A8H7ZSK8</accession>
<protein>
    <recommendedName>
        <fullName evidence="1">Dynein regulatory complex subunit 7 C-terminal domain-containing protein</fullName>
    </recommendedName>
</protein>
<dbReference type="PANTHER" id="PTHR35249:SF2">
    <property type="entry name" value="DYNEIN REGULATORY COMPLEX SUBUNIT 7"/>
    <property type="match status" value="1"/>
</dbReference>
<name>A0A8H7ZSK8_9FUNG</name>
<gene>
    <name evidence="2" type="ORF">BJ554DRAFT_1358</name>
</gene>
<evidence type="ECO:0000259" key="1">
    <source>
        <dbReference type="Pfam" id="PF24671"/>
    </source>
</evidence>
<dbReference type="Proteomes" id="UP000673691">
    <property type="component" value="Unassembled WGS sequence"/>
</dbReference>
<sequence length="108" mass="12806">MTREDALEVKDACLKALKERLISKANIIQARYEEQTTAYQKRQLQYSRNSESMTIEETEDYVNYCNDVLFRIHILEKRLQKHKESAPDKYVALDRKLRTDPRLSVLAK</sequence>
<dbReference type="InterPro" id="IPR056292">
    <property type="entry name" value="DRC7_C"/>
</dbReference>
<feature type="domain" description="Dynein regulatory complex subunit 7 C-terminal" evidence="1">
    <location>
        <begin position="1"/>
        <end position="106"/>
    </location>
</feature>
<proteinExistence type="predicted"/>
<organism evidence="2 3">
    <name type="scientific">Olpidium bornovanus</name>
    <dbReference type="NCBI Taxonomy" id="278681"/>
    <lineage>
        <taxon>Eukaryota</taxon>
        <taxon>Fungi</taxon>
        <taxon>Fungi incertae sedis</taxon>
        <taxon>Olpidiomycota</taxon>
        <taxon>Olpidiomycotina</taxon>
        <taxon>Olpidiomycetes</taxon>
        <taxon>Olpidiales</taxon>
        <taxon>Olpidiaceae</taxon>
        <taxon>Olpidium</taxon>
    </lineage>
</organism>
<evidence type="ECO:0000313" key="3">
    <source>
        <dbReference type="Proteomes" id="UP000673691"/>
    </source>
</evidence>
<dbReference type="OrthoDB" id="10262874at2759"/>
<dbReference type="GO" id="GO:0048870">
    <property type="term" value="P:cell motility"/>
    <property type="evidence" value="ECO:0007669"/>
    <property type="project" value="TreeGrafter"/>
</dbReference>
<comment type="caution">
    <text evidence="2">The sequence shown here is derived from an EMBL/GenBank/DDBJ whole genome shotgun (WGS) entry which is preliminary data.</text>
</comment>
<dbReference type="AlphaFoldDB" id="A0A8H7ZSK8"/>
<dbReference type="EMBL" id="JAEFCI010008509">
    <property type="protein sequence ID" value="KAG5458417.1"/>
    <property type="molecule type" value="Genomic_DNA"/>
</dbReference>
<keyword evidence="3" id="KW-1185">Reference proteome</keyword>
<evidence type="ECO:0000313" key="2">
    <source>
        <dbReference type="EMBL" id="KAG5458417.1"/>
    </source>
</evidence>
<dbReference type="GO" id="GO:0031514">
    <property type="term" value="C:motile cilium"/>
    <property type="evidence" value="ECO:0007669"/>
    <property type="project" value="TreeGrafter"/>
</dbReference>
<reference evidence="2 3" key="1">
    <citation type="journal article" name="Sci. Rep.">
        <title>Genome-scale phylogenetic analyses confirm Olpidium as the closest living zoosporic fungus to the non-flagellated, terrestrial fungi.</title>
        <authorList>
            <person name="Chang Y."/>
            <person name="Rochon D."/>
            <person name="Sekimoto S."/>
            <person name="Wang Y."/>
            <person name="Chovatia M."/>
            <person name="Sandor L."/>
            <person name="Salamov A."/>
            <person name="Grigoriev I.V."/>
            <person name="Stajich J.E."/>
            <person name="Spatafora J.W."/>
        </authorList>
    </citation>
    <scope>NUCLEOTIDE SEQUENCE [LARGE SCALE GENOMIC DNA]</scope>
    <source>
        <strain evidence="2">S191</strain>
    </source>
</reference>
<dbReference type="InterPro" id="IPR033551">
    <property type="entry name" value="DRC7/lobo"/>
</dbReference>